<protein>
    <submittedName>
        <fullName evidence="6">Sigma-70 family RNA polymerase sigma factor</fullName>
    </submittedName>
</protein>
<reference evidence="6 7" key="1">
    <citation type="journal article" date="2020" name="Biotechnol. Biofuels">
        <title>New insights from the biogas microbiome by comprehensive genome-resolved metagenomics of nearly 1600 species originating from multiple anaerobic digesters.</title>
        <authorList>
            <person name="Campanaro S."/>
            <person name="Treu L."/>
            <person name="Rodriguez-R L.M."/>
            <person name="Kovalovszki A."/>
            <person name="Ziels R.M."/>
            <person name="Maus I."/>
            <person name="Zhu X."/>
            <person name="Kougias P.G."/>
            <person name="Basile A."/>
            <person name="Luo G."/>
            <person name="Schluter A."/>
            <person name="Konstantinidis K.T."/>
            <person name="Angelidaki I."/>
        </authorList>
    </citation>
    <scope>NUCLEOTIDE SEQUENCE [LARGE SCALE GENOMIC DNA]</scope>
    <source>
        <strain evidence="6">AS27yjCOA_65</strain>
    </source>
</reference>
<dbReference type="InterPro" id="IPR013324">
    <property type="entry name" value="RNA_pol_sigma_r3/r4-like"/>
</dbReference>
<dbReference type="SUPFAM" id="SSF88659">
    <property type="entry name" value="Sigma3 and sigma4 domains of RNA polymerase sigma factors"/>
    <property type="match status" value="1"/>
</dbReference>
<dbReference type="PROSITE" id="PS00715">
    <property type="entry name" value="SIGMA70_1"/>
    <property type="match status" value="1"/>
</dbReference>
<dbReference type="GO" id="GO:0016987">
    <property type="term" value="F:sigma factor activity"/>
    <property type="evidence" value="ECO:0007669"/>
    <property type="project" value="UniProtKB-KW"/>
</dbReference>
<gene>
    <name evidence="6" type="ORF">GYA55_01225</name>
</gene>
<dbReference type="InterPro" id="IPR007630">
    <property type="entry name" value="RNA_pol_sigma70_r4"/>
</dbReference>
<dbReference type="InterPro" id="IPR014284">
    <property type="entry name" value="RNA_pol_sigma-70_dom"/>
</dbReference>
<dbReference type="Gene3D" id="1.10.1740.10">
    <property type="match status" value="1"/>
</dbReference>
<dbReference type="NCBIfam" id="TIGR02937">
    <property type="entry name" value="sigma70-ECF"/>
    <property type="match status" value="1"/>
</dbReference>
<feature type="domain" description="RNA polymerase sigma-70" evidence="5">
    <location>
        <begin position="49"/>
        <end position="62"/>
    </location>
</feature>
<comment type="caution">
    <text evidence="6">The sequence shown here is derived from an EMBL/GenBank/DDBJ whole genome shotgun (WGS) entry which is preliminary data.</text>
</comment>
<dbReference type="PANTHER" id="PTHR30385">
    <property type="entry name" value="SIGMA FACTOR F FLAGELLAR"/>
    <property type="match status" value="1"/>
</dbReference>
<sequence length="208" mass="24024">MKNHPQSLSSKSKNTEFQKEDLIRQYMPLVKKTIRYFKKNLRPEVDRLELFENGVLGLVRALETYEYDDEVPFPLFAEYHIRNSIMSGLKLMKTPPVEIMNFTQIEENPEAPDERTESFSPPSGKAHDVLNFEAVDPLTCMLEDESSRLIAIALNKIPSAEAQVIRMTFYDNLSPAQISRRLSVSEVEVSQLRNSGLRRLRKHLLVQN</sequence>
<proteinExistence type="predicted"/>
<dbReference type="InterPro" id="IPR013325">
    <property type="entry name" value="RNA_pol_sigma_r2"/>
</dbReference>
<dbReference type="SUPFAM" id="SSF88946">
    <property type="entry name" value="Sigma2 domain of RNA polymerase sigma factors"/>
    <property type="match status" value="1"/>
</dbReference>
<dbReference type="GO" id="GO:0003677">
    <property type="term" value="F:DNA binding"/>
    <property type="evidence" value="ECO:0007669"/>
    <property type="project" value="UniProtKB-KW"/>
</dbReference>
<keyword evidence="1" id="KW-0805">Transcription regulation</keyword>
<dbReference type="Pfam" id="PF04545">
    <property type="entry name" value="Sigma70_r4"/>
    <property type="match status" value="1"/>
</dbReference>
<dbReference type="PRINTS" id="PR00046">
    <property type="entry name" value="SIGMA70FCT"/>
</dbReference>
<dbReference type="AlphaFoldDB" id="A0A7X9II76"/>
<accession>A0A7X9II76</accession>
<keyword evidence="4" id="KW-0804">Transcription</keyword>
<keyword evidence="2" id="KW-0731">Sigma factor</keyword>
<evidence type="ECO:0000256" key="1">
    <source>
        <dbReference type="ARBA" id="ARBA00023015"/>
    </source>
</evidence>
<dbReference type="GO" id="GO:0006352">
    <property type="term" value="P:DNA-templated transcription initiation"/>
    <property type="evidence" value="ECO:0007669"/>
    <property type="project" value="InterPro"/>
</dbReference>
<dbReference type="InterPro" id="IPR000943">
    <property type="entry name" value="RNA_pol_sigma70"/>
</dbReference>
<name>A0A7X9II76_9DELT</name>
<keyword evidence="3" id="KW-0238">DNA-binding</keyword>
<evidence type="ECO:0000256" key="3">
    <source>
        <dbReference type="ARBA" id="ARBA00023125"/>
    </source>
</evidence>
<dbReference type="Proteomes" id="UP000524246">
    <property type="component" value="Unassembled WGS sequence"/>
</dbReference>
<evidence type="ECO:0000256" key="4">
    <source>
        <dbReference type="ARBA" id="ARBA00023163"/>
    </source>
</evidence>
<dbReference type="Gene3D" id="1.20.140.160">
    <property type="match status" value="1"/>
</dbReference>
<evidence type="ECO:0000256" key="2">
    <source>
        <dbReference type="ARBA" id="ARBA00023082"/>
    </source>
</evidence>
<dbReference type="EMBL" id="JAAZON010000046">
    <property type="protein sequence ID" value="NMC61768.1"/>
    <property type="molecule type" value="Genomic_DNA"/>
</dbReference>
<evidence type="ECO:0000313" key="6">
    <source>
        <dbReference type="EMBL" id="NMC61768.1"/>
    </source>
</evidence>
<evidence type="ECO:0000313" key="7">
    <source>
        <dbReference type="Proteomes" id="UP000524246"/>
    </source>
</evidence>
<evidence type="ECO:0000259" key="5">
    <source>
        <dbReference type="PROSITE" id="PS00715"/>
    </source>
</evidence>
<organism evidence="6 7">
    <name type="scientific">SAR324 cluster bacterium</name>
    <dbReference type="NCBI Taxonomy" id="2024889"/>
    <lineage>
        <taxon>Bacteria</taxon>
        <taxon>Deltaproteobacteria</taxon>
        <taxon>SAR324 cluster</taxon>
    </lineage>
</organism>